<name>A0A1M5LPR9_9FIRM</name>
<dbReference type="STRING" id="1123382.SAMN02745221_00728"/>
<keyword evidence="7" id="KW-0472">Membrane</keyword>
<evidence type="ECO:0000256" key="1">
    <source>
        <dbReference type="ARBA" id="ARBA00004377"/>
    </source>
</evidence>
<evidence type="ECO:0000256" key="2">
    <source>
        <dbReference type="ARBA" id="ARBA00022475"/>
    </source>
</evidence>
<dbReference type="Pfam" id="PF12019">
    <property type="entry name" value="GspH"/>
    <property type="match status" value="1"/>
</dbReference>
<dbReference type="Proteomes" id="UP000242329">
    <property type="component" value="Unassembled WGS sequence"/>
</dbReference>
<evidence type="ECO:0000256" key="3">
    <source>
        <dbReference type="ARBA" id="ARBA00022481"/>
    </source>
</evidence>
<dbReference type="EMBL" id="FQWY01000008">
    <property type="protein sequence ID" value="SHG66956.1"/>
    <property type="molecule type" value="Genomic_DNA"/>
</dbReference>
<dbReference type="OrthoDB" id="1808878at2"/>
<keyword evidence="5" id="KW-0812">Transmembrane</keyword>
<evidence type="ECO:0000256" key="6">
    <source>
        <dbReference type="ARBA" id="ARBA00022989"/>
    </source>
</evidence>
<keyword evidence="10" id="KW-1185">Reference proteome</keyword>
<dbReference type="InterPro" id="IPR022346">
    <property type="entry name" value="T2SS_GspH"/>
</dbReference>
<keyword evidence="6" id="KW-1133">Transmembrane helix</keyword>
<dbReference type="GO" id="GO:0015627">
    <property type="term" value="C:type II protein secretion system complex"/>
    <property type="evidence" value="ECO:0007669"/>
    <property type="project" value="InterPro"/>
</dbReference>
<evidence type="ECO:0000259" key="8">
    <source>
        <dbReference type="Pfam" id="PF12019"/>
    </source>
</evidence>
<accession>A0A1M5LPR9</accession>
<dbReference type="AlphaFoldDB" id="A0A1M5LPR9"/>
<keyword evidence="2" id="KW-1003">Cell membrane</keyword>
<keyword evidence="4" id="KW-0997">Cell inner membrane</keyword>
<evidence type="ECO:0000256" key="5">
    <source>
        <dbReference type="ARBA" id="ARBA00022692"/>
    </source>
</evidence>
<evidence type="ECO:0000313" key="9">
    <source>
        <dbReference type="EMBL" id="SHG66956.1"/>
    </source>
</evidence>
<proteinExistence type="predicted"/>
<protein>
    <submittedName>
        <fullName evidence="9">Tfp pilus assembly protein FimT</fullName>
    </submittedName>
</protein>
<dbReference type="GO" id="GO:0005886">
    <property type="term" value="C:plasma membrane"/>
    <property type="evidence" value="ECO:0007669"/>
    <property type="project" value="UniProtKB-SubCell"/>
</dbReference>
<comment type="subcellular location">
    <subcellularLocation>
        <location evidence="1">Cell inner membrane</location>
        <topology evidence="1">Single-pass membrane protein</topology>
    </subcellularLocation>
</comment>
<dbReference type="GO" id="GO:0015628">
    <property type="term" value="P:protein secretion by the type II secretion system"/>
    <property type="evidence" value="ECO:0007669"/>
    <property type="project" value="InterPro"/>
</dbReference>
<feature type="domain" description="General secretion pathway GspH" evidence="8">
    <location>
        <begin position="28"/>
        <end position="119"/>
    </location>
</feature>
<organism evidence="9 10">
    <name type="scientific">Thermosyntropha lipolytica DSM 11003</name>
    <dbReference type="NCBI Taxonomy" id="1123382"/>
    <lineage>
        <taxon>Bacteria</taxon>
        <taxon>Bacillati</taxon>
        <taxon>Bacillota</taxon>
        <taxon>Clostridia</taxon>
        <taxon>Eubacteriales</taxon>
        <taxon>Syntrophomonadaceae</taxon>
        <taxon>Thermosyntropha</taxon>
    </lineage>
</organism>
<sequence length="134" mass="14994">MLAFIAVFAFLSVPRWEKVKERHELEAEARKVAWILREARQDAIMSGEVRKVVFYPLASKYRDHNGGWHELRTGIKMAVNFNTITGTPACVFSPNGAPNGGTVTLIGKSQLKRYVVVSPVTGRVRVADTPPDNW</sequence>
<reference evidence="10" key="1">
    <citation type="submission" date="2016-11" db="EMBL/GenBank/DDBJ databases">
        <authorList>
            <person name="Varghese N."/>
            <person name="Submissions S."/>
        </authorList>
    </citation>
    <scope>NUCLEOTIDE SEQUENCE [LARGE SCALE GENOMIC DNA]</scope>
    <source>
        <strain evidence="10">DSM 11003</strain>
    </source>
</reference>
<evidence type="ECO:0000256" key="7">
    <source>
        <dbReference type="ARBA" id="ARBA00023136"/>
    </source>
</evidence>
<evidence type="ECO:0000313" key="10">
    <source>
        <dbReference type="Proteomes" id="UP000242329"/>
    </source>
</evidence>
<evidence type="ECO:0000256" key="4">
    <source>
        <dbReference type="ARBA" id="ARBA00022519"/>
    </source>
</evidence>
<keyword evidence="3" id="KW-0488">Methylation</keyword>
<gene>
    <name evidence="9" type="ORF">SAMN02745221_00728</name>
</gene>